<evidence type="ECO:0000313" key="1">
    <source>
        <dbReference type="EMBL" id="CAG8438377.1"/>
    </source>
</evidence>
<dbReference type="AlphaFoldDB" id="A0A9N8V078"/>
<keyword evidence="2" id="KW-1185">Reference proteome</keyword>
<protein>
    <submittedName>
        <fullName evidence="1">10148_t:CDS:1</fullName>
    </submittedName>
</protein>
<evidence type="ECO:0000313" key="2">
    <source>
        <dbReference type="Proteomes" id="UP000789706"/>
    </source>
</evidence>
<name>A0A9N8V078_9GLOM</name>
<dbReference type="Proteomes" id="UP000789706">
    <property type="component" value="Unassembled WGS sequence"/>
</dbReference>
<dbReference type="EMBL" id="CAJVPK010000051">
    <property type="protein sequence ID" value="CAG8438377.1"/>
    <property type="molecule type" value="Genomic_DNA"/>
</dbReference>
<sequence length="251" mass="28678">MEVSVKQKNFPEICQKYFCNVNDTFNNHRGWTYVPIPIEQLIYAQVNVSLKKKLDPVVNFDDQDDYYDILSEIKDLIPQQSIPTDKVALTLSTSISSSGYQYLSFDNASELLSSLEILLCFIKKTLVGDGEILIDEYVNQWMKLSNLLDNESFVGILNASLKLKHLVALYELVEEQVANGVIKYIEDKYKETLTPESEQDITSAISYESSEDYSLSSTTMDMDGEQTKIPAEHFESALKRFMLKLFFGHVT</sequence>
<comment type="caution">
    <text evidence="1">The sequence shown here is derived from an EMBL/GenBank/DDBJ whole genome shotgun (WGS) entry which is preliminary data.</text>
</comment>
<reference evidence="1" key="1">
    <citation type="submission" date="2021-06" db="EMBL/GenBank/DDBJ databases">
        <authorList>
            <person name="Kallberg Y."/>
            <person name="Tangrot J."/>
            <person name="Rosling A."/>
        </authorList>
    </citation>
    <scope>NUCLEOTIDE SEQUENCE</scope>
    <source>
        <strain evidence="1">AZ414A</strain>
    </source>
</reference>
<gene>
    <name evidence="1" type="ORF">DEBURN_LOCUS1228</name>
</gene>
<accession>A0A9N8V078</accession>
<dbReference type="OrthoDB" id="2386077at2759"/>
<proteinExistence type="predicted"/>
<organism evidence="1 2">
    <name type="scientific">Diversispora eburnea</name>
    <dbReference type="NCBI Taxonomy" id="1213867"/>
    <lineage>
        <taxon>Eukaryota</taxon>
        <taxon>Fungi</taxon>
        <taxon>Fungi incertae sedis</taxon>
        <taxon>Mucoromycota</taxon>
        <taxon>Glomeromycotina</taxon>
        <taxon>Glomeromycetes</taxon>
        <taxon>Diversisporales</taxon>
        <taxon>Diversisporaceae</taxon>
        <taxon>Diversispora</taxon>
    </lineage>
</organism>